<dbReference type="EMBL" id="OW240913">
    <property type="protein sequence ID" value="CAH2249549.1"/>
    <property type="molecule type" value="Genomic_DNA"/>
</dbReference>
<sequence>MEEFLSRAGALVDHAEVLQFSEAEAAAILWPQSDSDLPISSEPRDIVRDLQKLKQRQIDLELHAIYLSDYYRMKKIPRGFRIKNVPTIGRNNPEVCRKWIGILNKCSLDLMLVVIEE</sequence>
<protein>
    <submittedName>
        <fullName evidence="1">Uncharacterized protein</fullName>
    </submittedName>
</protein>
<evidence type="ECO:0000313" key="2">
    <source>
        <dbReference type="Proteomes" id="UP001295444"/>
    </source>
</evidence>
<keyword evidence="2" id="KW-1185">Reference proteome</keyword>
<gene>
    <name evidence="1" type="ORF">PECUL_23A011584</name>
</gene>
<organism evidence="1 2">
    <name type="scientific">Pelobates cultripes</name>
    <name type="common">Western spadefoot toad</name>
    <dbReference type="NCBI Taxonomy" id="61616"/>
    <lineage>
        <taxon>Eukaryota</taxon>
        <taxon>Metazoa</taxon>
        <taxon>Chordata</taxon>
        <taxon>Craniata</taxon>
        <taxon>Vertebrata</taxon>
        <taxon>Euteleostomi</taxon>
        <taxon>Amphibia</taxon>
        <taxon>Batrachia</taxon>
        <taxon>Anura</taxon>
        <taxon>Pelobatoidea</taxon>
        <taxon>Pelobatidae</taxon>
        <taxon>Pelobates</taxon>
    </lineage>
</organism>
<dbReference type="AlphaFoldDB" id="A0AAD1RE94"/>
<proteinExistence type="predicted"/>
<reference evidence="1" key="1">
    <citation type="submission" date="2022-03" db="EMBL/GenBank/DDBJ databases">
        <authorList>
            <person name="Alioto T."/>
            <person name="Alioto T."/>
            <person name="Gomez Garrido J."/>
        </authorList>
    </citation>
    <scope>NUCLEOTIDE SEQUENCE</scope>
</reference>
<feature type="non-terminal residue" evidence="1">
    <location>
        <position position="117"/>
    </location>
</feature>
<evidence type="ECO:0000313" key="1">
    <source>
        <dbReference type="EMBL" id="CAH2249549.1"/>
    </source>
</evidence>
<accession>A0AAD1RE94</accession>
<dbReference type="Proteomes" id="UP001295444">
    <property type="component" value="Chromosome 02"/>
</dbReference>
<name>A0AAD1RE94_PELCU</name>